<accession>A0A1Y5F7C6</accession>
<organism evidence="3 4">
    <name type="scientific">Halobacteriovorax marinus</name>
    <dbReference type="NCBI Taxonomy" id="97084"/>
    <lineage>
        <taxon>Bacteria</taxon>
        <taxon>Pseudomonadati</taxon>
        <taxon>Bdellovibrionota</taxon>
        <taxon>Bacteriovoracia</taxon>
        <taxon>Bacteriovoracales</taxon>
        <taxon>Halobacteriovoraceae</taxon>
        <taxon>Halobacteriovorax</taxon>
    </lineage>
</organism>
<dbReference type="InterPro" id="IPR050523">
    <property type="entry name" value="AKR_Detox_Biosynth"/>
</dbReference>
<proteinExistence type="predicted"/>
<dbReference type="GO" id="GO:0005829">
    <property type="term" value="C:cytosol"/>
    <property type="evidence" value="ECO:0007669"/>
    <property type="project" value="TreeGrafter"/>
</dbReference>
<evidence type="ECO:0000259" key="2">
    <source>
        <dbReference type="Pfam" id="PF00248"/>
    </source>
</evidence>
<evidence type="ECO:0000313" key="4">
    <source>
        <dbReference type="Proteomes" id="UP000196531"/>
    </source>
</evidence>
<dbReference type="Proteomes" id="UP000196531">
    <property type="component" value="Unassembled WGS sequence"/>
</dbReference>
<dbReference type="PANTHER" id="PTHR43364:SF4">
    <property type="entry name" value="NAD(P)-LINKED OXIDOREDUCTASE SUPERFAMILY PROTEIN"/>
    <property type="match status" value="1"/>
</dbReference>
<reference evidence="4" key="1">
    <citation type="journal article" date="2017" name="Proc. Natl. Acad. Sci. U.S.A.">
        <title>Simulation of Deepwater Horizon oil plume reveals substrate specialization within a complex community of hydrocarbon-degraders.</title>
        <authorList>
            <person name="Hu P."/>
            <person name="Dubinsky E.A."/>
            <person name="Probst A.J."/>
            <person name="Wang J."/>
            <person name="Sieber C.M.K."/>
            <person name="Tom L.M."/>
            <person name="Gardinali P."/>
            <person name="Banfield J.F."/>
            <person name="Atlas R.M."/>
            <person name="Andersen G.L."/>
        </authorList>
    </citation>
    <scope>NUCLEOTIDE SEQUENCE [LARGE SCALE GENOMIC DNA]</scope>
</reference>
<evidence type="ECO:0000256" key="1">
    <source>
        <dbReference type="ARBA" id="ARBA00023002"/>
    </source>
</evidence>
<dbReference type="Pfam" id="PF00248">
    <property type="entry name" value="Aldo_ket_red"/>
    <property type="match status" value="1"/>
</dbReference>
<dbReference type="PANTHER" id="PTHR43364">
    <property type="entry name" value="NADH-SPECIFIC METHYLGLYOXAL REDUCTASE-RELATED"/>
    <property type="match status" value="1"/>
</dbReference>
<comment type="caution">
    <text evidence="3">The sequence shown here is derived from an EMBL/GenBank/DDBJ whole genome shotgun (WGS) entry which is preliminary data.</text>
</comment>
<keyword evidence="1" id="KW-0560">Oxidoreductase</keyword>
<dbReference type="Gene3D" id="3.20.20.100">
    <property type="entry name" value="NADP-dependent oxidoreductase domain"/>
    <property type="match status" value="1"/>
</dbReference>
<feature type="domain" description="NADP-dependent oxidoreductase" evidence="2">
    <location>
        <begin position="23"/>
        <end position="320"/>
    </location>
</feature>
<dbReference type="AlphaFoldDB" id="A0A1Y5F7C6"/>
<gene>
    <name evidence="3" type="ORF">A9Q84_10605</name>
</gene>
<dbReference type="InterPro" id="IPR036812">
    <property type="entry name" value="NAD(P)_OxRdtase_dom_sf"/>
</dbReference>
<evidence type="ECO:0000313" key="3">
    <source>
        <dbReference type="EMBL" id="OUR96783.1"/>
    </source>
</evidence>
<dbReference type="InterPro" id="IPR020471">
    <property type="entry name" value="AKR"/>
</dbReference>
<name>A0A1Y5F7C6_9BACT</name>
<protein>
    <recommendedName>
        <fullName evidence="2">NADP-dependent oxidoreductase domain-containing protein</fullName>
    </recommendedName>
</protein>
<dbReference type="InterPro" id="IPR023210">
    <property type="entry name" value="NADP_OxRdtase_dom"/>
</dbReference>
<dbReference type="EMBL" id="MAAO01000006">
    <property type="protein sequence ID" value="OUR96783.1"/>
    <property type="molecule type" value="Genomic_DNA"/>
</dbReference>
<dbReference type="PRINTS" id="PR00069">
    <property type="entry name" value="ALDKETRDTASE"/>
</dbReference>
<dbReference type="SUPFAM" id="SSF51430">
    <property type="entry name" value="NAD(P)-linked oxidoreductase"/>
    <property type="match status" value="1"/>
</dbReference>
<dbReference type="GO" id="GO:0016491">
    <property type="term" value="F:oxidoreductase activity"/>
    <property type="evidence" value="ECO:0007669"/>
    <property type="project" value="UniProtKB-KW"/>
</dbReference>
<sequence>MSSVEKNGEGSLGRILKGLGEYPLGFGGASISGEGAGYGFGDISQSDSIDLLNYVYDRGLRIFDSAPIYGFGESEIRLGMAFKKIREKVFLISKSGVSWHSSKRVNMTNDPKETEKMLHESLKRFDTDYIDLYMIHWPDKRVDIRQTMEVLARAKAQGKIKHIGLCNSNSEEFKLASEVESVEVFQSELNVFERNSLEETIPLAVKEDLSFMSWGTLDKGILTGRVHKERSFDKSDCRSWAPWWKSFNKDKRYELMDKINPLLEQWELSPISLALGFNLSHSHVDSLLCGGRSIKQWDGLIEGLKNLPSVEQLSTIEKIIHES</sequence>